<proteinExistence type="predicted"/>
<sequence length="325" mass="32983">MFPRALLLCAALCLAAPGLAAAEERGWDVGDVSELNFCLPISILVAPTDEKNTSILVDAEPDVAQAFVATVEDGVMGFGLDKGFVTEKAVRVTIFVPATALKVIKNAGVGNVLLSEGFESDELELVNSGAGVIVAKGLDAKKVKVEHAGAGDVPIYLEGKIDMAEVKVKGVGDIYVLGVQTSATVTIEGVSQVHISGERGMKVTGTINGLTDGVSIDNGECDLQGRSPFGPGPSCDALEDIPEPPAVEWQCGVVVDGEKDCIAAVRNGASASASTRGNAMAFADASGAGEPASAVSGPSGVGASGNAVAGRDVQCKEGEDLVIET</sequence>
<keyword evidence="1" id="KW-0732">Signal</keyword>
<evidence type="ECO:0000313" key="3">
    <source>
        <dbReference type="EMBL" id="CAD7703037.1"/>
    </source>
</evidence>
<dbReference type="EMBL" id="CAJHUC010002041">
    <property type="protein sequence ID" value="CAD7703037.1"/>
    <property type="molecule type" value="Genomic_DNA"/>
</dbReference>
<accession>A0A8S1JA47</accession>
<comment type="caution">
    <text evidence="3">The sequence shown here is derived from an EMBL/GenBank/DDBJ whole genome shotgun (WGS) entry which is preliminary data.</text>
</comment>
<feature type="domain" description="Putative auto-transporter adhesin head GIN" evidence="2">
    <location>
        <begin position="50"/>
        <end position="196"/>
    </location>
</feature>
<dbReference type="Proteomes" id="UP000708148">
    <property type="component" value="Unassembled WGS sequence"/>
</dbReference>
<dbReference type="Gene3D" id="2.160.20.120">
    <property type="match status" value="1"/>
</dbReference>
<dbReference type="Pfam" id="PF10988">
    <property type="entry name" value="DUF2807"/>
    <property type="match status" value="1"/>
</dbReference>
<keyword evidence="4" id="KW-1185">Reference proteome</keyword>
<reference evidence="3" key="1">
    <citation type="submission" date="2020-12" db="EMBL/GenBank/DDBJ databases">
        <authorList>
            <person name="Iha C."/>
        </authorList>
    </citation>
    <scope>NUCLEOTIDE SEQUENCE</scope>
</reference>
<protein>
    <recommendedName>
        <fullName evidence="2">Putative auto-transporter adhesin head GIN domain-containing protein</fullName>
    </recommendedName>
</protein>
<evidence type="ECO:0000313" key="4">
    <source>
        <dbReference type="Proteomes" id="UP000708148"/>
    </source>
</evidence>
<organism evidence="3 4">
    <name type="scientific">Ostreobium quekettii</name>
    <dbReference type="NCBI Taxonomy" id="121088"/>
    <lineage>
        <taxon>Eukaryota</taxon>
        <taxon>Viridiplantae</taxon>
        <taxon>Chlorophyta</taxon>
        <taxon>core chlorophytes</taxon>
        <taxon>Ulvophyceae</taxon>
        <taxon>TCBD clade</taxon>
        <taxon>Bryopsidales</taxon>
        <taxon>Ostreobineae</taxon>
        <taxon>Ostreobiaceae</taxon>
        <taxon>Ostreobium</taxon>
    </lineage>
</organism>
<feature type="signal peptide" evidence="1">
    <location>
        <begin position="1"/>
        <end position="21"/>
    </location>
</feature>
<name>A0A8S1JA47_9CHLO</name>
<dbReference type="AlphaFoldDB" id="A0A8S1JA47"/>
<dbReference type="InterPro" id="IPR021255">
    <property type="entry name" value="DUF2807"/>
</dbReference>
<gene>
    <name evidence="3" type="ORF">OSTQU699_LOCUS8394</name>
</gene>
<dbReference type="OrthoDB" id="513588at2759"/>
<evidence type="ECO:0000256" key="1">
    <source>
        <dbReference type="SAM" id="SignalP"/>
    </source>
</evidence>
<evidence type="ECO:0000259" key="2">
    <source>
        <dbReference type="Pfam" id="PF10988"/>
    </source>
</evidence>
<feature type="chain" id="PRO_5035794168" description="Putative auto-transporter adhesin head GIN domain-containing protein" evidence="1">
    <location>
        <begin position="22"/>
        <end position="325"/>
    </location>
</feature>